<feature type="compositionally biased region" description="Polar residues" evidence="1">
    <location>
        <begin position="107"/>
        <end position="116"/>
    </location>
</feature>
<organism evidence="2 3">
    <name type="scientific">Aphanomyces astaci</name>
    <name type="common">Crayfish plague agent</name>
    <dbReference type="NCBI Taxonomy" id="112090"/>
    <lineage>
        <taxon>Eukaryota</taxon>
        <taxon>Sar</taxon>
        <taxon>Stramenopiles</taxon>
        <taxon>Oomycota</taxon>
        <taxon>Saprolegniomycetes</taxon>
        <taxon>Saprolegniales</taxon>
        <taxon>Verrucalvaceae</taxon>
        <taxon>Aphanomyces</taxon>
    </lineage>
</organism>
<evidence type="ECO:0000313" key="2">
    <source>
        <dbReference type="EMBL" id="KAF0702517.1"/>
    </source>
</evidence>
<evidence type="ECO:0000313" key="3">
    <source>
        <dbReference type="Proteomes" id="UP000469452"/>
    </source>
</evidence>
<dbReference type="Proteomes" id="UP000469452">
    <property type="component" value="Unassembled WGS sequence"/>
</dbReference>
<accession>A0A6A4Z0C5</accession>
<evidence type="ECO:0000256" key="1">
    <source>
        <dbReference type="SAM" id="MobiDB-lite"/>
    </source>
</evidence>
<reference evidence="2 3" key="1">
    <citation type="submission" date="2019-06" db="EMBL/GenBank/DDBJ databases">
        <title>Genomics analysis of Aphanomyces spp. identifies a new class of oomycete effector associated with host adaptation.</title>
        <authorList>
            <person name="Gaulin E."/>
        </authorList>
    </citation>
    <scope>NUCLEOTIDE SEQUENCE [LARGE SCALE GENOMIC DNA]</scope>
    <source>
        <strain evidence="2 3">E</strain>
    </source>
</reference>
<dbReference type="EMBL" id="VJMI01021122">
    <property type="protein sequence ID" value="KAF0702517.1"/>
    <property type="molecule type" value="Genomic_DNA"/>
</dbReference>
<feature type="compositionally biased region" description="Basic and acidic residues" evidence="1">
    <location>
        <begin position="73"/>
        <end position="86"/>
    </location>
</feature>
<proteinExistence type="predicted"/>
<sequence>MYQGLPILQADPQQVRTMRNAGADNLGPNISRSTGQIGKAGRPAQHGSFKLVSPRVVPHSSCAGLKQANTQDGGDRRTQDGGEERTQGGGEENNENPRNRKHKTQNDKNNASSGSLAEQAHASASRHQTVSNSQASQAAQASRVTQVARSSRETLGDLAPTALTPLKKKDMPLDPMALEAQEFLATVAAWKTQQEKRGRRRDLLTCNTSYDPPPLVPRVCFTNSSKSLPEEFDLLEGEQLGFWRKSDLSDRAEVTKLSSMPQS</sequence>
<feature type="compositionally biased region" description="Low complexity" evidence="1">
    <location>
        <begin position="128"/>
        <end position="149"/>
    </location>
</feature>
<protein>
    <submittedName>
        <fullName evidence="2">Uncharacterized protein</fullName>
    </submittedName>
</protein>
<comment type="caution">
    <text evidence="2">The sequence shown here is derived from an EMBL/GenBank/DDBJ whole genome shotgun (WGS) entry which is preliminary data.</text>
</comment>
<feature type="region of interest" description="Disordered" evidence="1">
    <location>
        <begin position="20"/>
        <end position="168"/>
    </location>
</feature>
<gene>
    <name evidence="2" type="ORF">AaE_015873</name>
</gene>
<name>A0A6A4Z0C5_APHAT</name>
<dbReference type="AlphaFoldDB" id="A0A6A4Z0C5"/>